<evidence type="ECO:0000256" key="1">
    <source>
        <dbReference type="SAM" id="MobiDB-lite"/>
    </source>
</evidence>
<dbReference type="EMBL" id="CP096659">
    <property type="protein sequence ID" value="UPV73321.1"/>
    <property type="molecule type" value="Genomic_DNA"/>
</dbReference>
<dbReference type="KEGG" id="halx:M0R89_12280"/>
<dbReference type="AlphaFoldDB" id="A0A8U0HR50"/>
<dbReference type="Proteomes" id="UP000830729">
    <property type="component" value="Chromosome"/>
</dbReference>
<accession>A0A8U0HR50</accession>
<proteinExistence type="predicted"/>
<feature type="domain" description="DUF7310" evidence="2">
    <location>
        <begin position="7"/>
        <end position="89"/>
    </location>
</feature>
<evidence type="ECO:0000313" key="3">
    <source>
        <dbReference type="EMBL" id="UPV73321.1"/>
    </source>
</evidence>
<dbReference type="Gene3D" id="1.10.287.1490">
    <property type="match status" value="1"/>
</dbReference>
<gene>
    <name evidence="3" type="ORF">M0R89_12280</name>
</gene>
<feature type="region of interest" description="Disordered" evidence="1">
    <location>
        <begin position="86"/>
        <end position="159"/>
    </location>
</feature>
<reference evidence="3 4" key="1">
    <citation type="submission" date="2022-04" db="EMBL/GenBank/DDBJ databases">
        <title>Diverse halophilic archaea isolated from saline environments.</title>
        <authorList>
            <person name="Cui H.-L."/>
        </authorList>
    </citation>
    <scope>NUCLEOTIDE SEQUENCE [LARGE SCALE GENOMIC DNA]</scope>
    <source>
        <strain evidence="3 4">XZYJT49</strain>
    </source>
</reference>
<name>A0A8U0HR50_9EURY</name>
<dbReference type="Pfam" id="PF23991">
    <property type="entry name" value="DUF7310"/>
    <property type="match status" value="1"/>
</dbReference>
<dbReference type="GeneID" id="72185989"/>
<evidence type="ECO:0000313" key="4">
    <source>
        <dbReference type="Proteomes" id="UP000830729"/>
    </source>
</evidence>
<organism evidence="3 4">
    <name type="scientific">Halorussus limi</name>
    <dbReference type="NCBI Taxonomy" id="2938695"/>
    <lineage>
        <taxon>Archaea</taxon>
        <taxon>Methanobacteriati</taxon>
        <taxon>Methanobacteriota</taxon>
        <taxon>Stenosarchaea group</taxon>
        <taxon>Halobacteria</taxon>
        <taxon>Halobacteriales</taxon>
        <taxon>Haladaptataceae</taxon>
        <taxon>Halorussus</taxon>
    </lineage>
</organism>
<feature type="compositionally biased region" description="Basic and acidic residues" evidence="1">
    <location>
        <begin position="139"/>
        <end position="159"/>
    </location>
</feature>
<protein>
    <recommendedName>
        <fullName evidence="2">DUF7310 domain-containing protein</fullName>
    </recommendedName>
</protein>
<dbReference type="InterPro" id="IPR055734">
    <property type="entry name" value="DUF7310"/>
</dbReference>
<sequence length="170" mass="18822">MSESEALDRRLRAVERALTDDDSDLTDLRDSAELTREVEALSARLDAVDERLDELDGATQALRGYVGNVSAVNESVERRADAALAKAESLESEFDGDREDVAFDGDRTERDADGGRRRSAEHERPCECDSPRATPSRCAKADFEAEDGPRDSDKREADDRGLLARFAEML</sequence>
<feature type="compositionally biased region" description="Basic and acidic residues" evidence="1">
    <location>
        <begin position="99"/>
        <end position="130"/>
    </location>
</feature>
<keyword evidence="4" id="KW-1185">Reference proteome</keyword>
<evidence type="ECO:0000259" key="2">
    <source>
        <dbReference type="Pfam" id="PF23991"/>
    </source>
</evidence>
<dbReference type="RefSeq" id="WP_248649377.1">
    <property type="nucleotide sequence ID" value="NZ_CP096659.1"/>
</dbReference>